<evidence type="ECO:0008006" key="4">
    <source>
        <dbReference type="Google" id="ProtNLM"/>
    </source>
</evidence>
<evidence type="ECO:0000313" key="3">
    <source>
        <dbReference type="Proteomes" id="UP001190700"/>
    </source>
</evidence>
<reference evidence="1 3" key="1">
    <citation type="journal article" date="2015" name="Genome Biol. Evol.">
        <title>Comparative Genomics of a Bacterivorous Green Alga Reveals Evolutionary Causalities and Consequences of Phago-Mixotrophic Mode of Nutrition.</title>
        <authorList>
            <person name="Burns J.A."/>
            <person name="Paasch A."/>
            <person name="Narechania A."/>
            <person name="Kim E."/>
        </authorList>
    </citation>
    <scope>NUCLEOTIDE SEQUENCE [LARGE SCALE GENOMIC DNA]</scope>
    <source>
        <strain evidence="1">PLY_AMNH</strain>
    </source>
</reference>
<evidence type="ECO:0000313" key="1">
    <source>
        <dbReference type="EMBL" id="KAK3286577.1"/>
    </source>
</evidence>
<organism evidence="1 3">
    <name type="scientific">Cymbomonas tetramitiformis</name>
    <dbReference type="NCBI Taxonomy" id="36881"/>
    <lineage>
        <taxon>Eukaryota</taxon>
        <taxon>Viridiplantae</taxon>
        <taxon>Chlorophyta</taxon>
        <taxon>Pyramimonadophyceae</taxon>
        <taxon>Pyramimonadales</taxon>
        <taxon>Pyramimonadaceae</taxon>
        <taxon>Cymbomonas</taxon>
    </lineage>
</organism>
<protein>
    <recommendedName>
        <fullName evidence="4">DUF1302 domain-containing protein</fullName>
    </recommendedName>
</protein>
<dbReference type="EMBL" id="LGRX02001216">
    <property type="protein sequence ID" value="KAK3286577.1"/>
    <property type="molecule type" value="Genomic_DNA"/>
</dbReference>
<dbReference type="Proteomes" id="UP001190700">
    <property type="component" value="Unassembled WGS sequence"/>
</dbReference>
<accession>A0AAE0LIM4</accession>
<reference evidence="1" key="2">
    <citation type="submission" date="2023-06" db="EMBL/GenBank/DDBJ databases">
        <title>Long-read-based genome assembly of the green algal bacterivore Cymbomonas tetramitiformis.</title>
        <authorList>
            <person name="Gyaltshen Y."/>
            <person name="Rozenberg A."/>
            <person name="Paasch A."/>
            <person name="Burns J.A."/>
            <person name="Warring S."/>
            <person name="Larson R."/>
            <person name="Maurer-Alcala X."/>
            <person name="Dacks J."/>
            <person name="Kim E."/>
        </authorList>
    </citation>
    <scope>NUCLEOTIDE SEQUENCE</scope>
    <source>
        <strain evidence="1">PLY_AMNH</strain>
    </source>
</reference>
<dbReference type="InterPro" id="IPR010727">
    <property type="entry name" value="DUF1302"/>
</dbReference>
<name>A0AAE0LIM4_9CHLO</name>
<dbReference type="Pfam" id="PF06980">
    <property type="entry name" value="DUF1302"/>
    <property type="match status" value="1"/>
</dbReference>
<dbReference type="AlphaFoldDB" id="A0AAE0LIM4"/>
<dbReference type="EMBL" id="LGRX02001216">
    <property type="protein sequence ID" value="KAK3286640.1"/>
    <property type="molecule type" value="Genomic_DNA"/>
</dbReference>
<evidence type="ECO:0000313" key="2">
    <source>
        <dbReference type="EMBL" id="KAK3286640.1"/>
    </source>
</evidence>
<comment type="caution">
    <text evidence="1">The sequence shown here is derived from an EMBL/GenBank/DDBJ whole genome shotgun (WGS) entry which is preliminary data.</text>
</comment>
<gene>
    <name evidence="1" type="ORF">CYMTET_5803</name>
    <name evidence="2" type="ORF">CYMTET_5866</name>
</gene>
<proteinExistence type="predicted"/>
<keyword evidence="3" id="KW-1185">Reference proteome</keyword>
<sequence>MRVAERNMSFVASGNGGPTSNPTILRVAGPDGTVVTPLSATNNLTLGVGADAGDAGAAPGSSRFSYAGSINADDSRLNFDRGDLTSGVVKMTNDIQANYENYKFFARVSSFYDAVLDDDSSYERSNLIDGGKVDAARDIDLLDFYVSGDFNVGDLPLNVRLGKQVVNWGEATFILNGISSWNPFDVSAFRRPGSEVKEGLVPIWGAYASLGLPYDLSLEAFYQLEWDHVQLDRPGTPFSGADTIPTGSDGNGNLGGRAWVTGGRSGGGFLNRNCSTPNALSTGFDAAYLAAGQTNYVCGAGGTYAQIDYAIDLPVGQSEFNRLLLRGGTADVGRLEDRDAKDSGQYGVALRWYAEDLNSTEFGFYFMNYHSRLPFASQRLILGSGAANSEVRSYLASEDNNSGTGRGTNAAGCFAPGTLSPALAAIPAGQPGAITAALDPTKLVTLNSRTYNDTLGLNAVGEAVANGGGSTHASAAALGLNALVGGGFTVADGSLLELAITNCLLVGAQTNAATGLLVDGAELLIPTNPNGSTESLNLFFEYPEDIKLFGVSFNTTLGDWGVQGEVAFRHDQPLQLDTDQITIATLGASCTLDFLLGPDAMTALQGRQTFSQTSSSCTDAGANSSTEFPGFIREEVVTFDIGTTATYTNSNPLVGALGADIGILLTELGAMYVPDAASEGDFSQSVLQNVCTSGTDLPLGSFLGLSPRTGCRPTEFAYGYVLVGVLQYNNAFGTPITVSPRIAWQHDVKGNSPAPLSNYREGTKSVSLAIDGSYQNTWRGGISYTNIFGNEKYTKDGDKDFVSINLSYSF</sequence>